<keyword evidence="5 8" id="KW-1133">Transmembrane helix</keyword>
<dbReference type="PANTHER" id="PTHR43045">
    <property type="entry name" value="SHIKIMATE TRANSPORTER"/>
    <property type="match status" value="1"/>
</dbReference>
<dbReference type="PANTHER" id="PTHR43045:SF1">
    <property type="entry name" value="SHIKIMATE TRANSPORTER"/>
    <property type="match status" value="1"/>
</dbReference>
<dbReference type="AlphaFoldDB" id="A0A5N0VA64"/>
<keyword evidence="11" id="KW-1185">Reference proteome</keyword>
<dbReference type="EMBL" id="VMNW02000010">
    <property type="protein sequence ID" value="KAA9163246.1"/>
    <property type="molecule type" value="Genomic_DNA"/>
</dbReference>
<feature type="transmembrane region" description="Helical" evidence="8">
    <location>
        <begin position="530"/>
        <end position="548"/>
    </location>
</feature>
<name>A0A5N0VA64_9PSEU</name>
<evidence type="ECO:0000256" key="1">
    <source>
        <dbReference type="ARBA" id="ARBA00004651"/>
    </source>
</evidence>
<dbReference type="InterPro" id="IPR011701">
    <property type="entry name" value="MFS"/>
</dbReference>
<feature type="transmembrane region" description="Helical" evidence="8">
    <location>
        <begin position="435"/>
        <end position="454"/>
    </location>
</feature>
<evidence type="ECO:0000313" key="11">
    <source>
        <dbReference type="Proteomes" id="UP000319769"/>
    </source>
</evidence>
<dbReference type="InterPro" id="IPR036259">
    <property type="entry name" value="MFS_trans_sf"/>
</dbReference>
<dbReference type="Proteomes" id="UP000319769">
    <property type="component" value="Unassembled WGS sequence"/>
</dbReference>
<evidence type="ECO:0000256" key="4">
    <source>
        <dbReference type="ARBA" id="ARBA00022692"/>
    </source>
</evidence>
<dbReference type="InterPro" id="IPR005829">
    <property type="entry name" value="Sugar_transporter_CS"/>
</dbReference>
<reference evidence="10" key="1">
    <citation type="submission" date="2019-09" db="EMBL/GenBank/DDBJ databases">
        <authorList>
            <person name="Teo W.F.A."/>
            <person name="Duangmal K."/>
        </authorList>
    </citation>
    <scope>NUCLEOTIDE SEQUENCE [LARGE SCALE GENOMIC DNA]</scope>
    <source>
        <strain evidence="10">K81G1</strain>
    </source>
</reference>
<gene>
    <name evidence="10" type="ORF">FPZ12_009590</name>
</gene>
<organism evidence="10 11">
    <name type="scientific">Amycolatopsis acidicola</name>
    <dbReference type="NCBI Taxonomy" id="2596893"/>
    <lineage>
        <taxon>Bacteria</taxon>
        <taxon>Bacillati</taxon>
        <taxon>Actinomycetota</taxon>
        <taxon>Actinomycetes</taxon>
        <taxon>Pseudonocardiales</taxon>
        <taxon>Pseudonocardiaceae</taxon>
        <taxon>Amycolatopsis</taxon>
    </lineage>
</organism>
<evidence type="ECO:0000256" key="8">
    <source>
        <dbReference type="SAM" id="Phobius"/>
    </source>
</evidence>
<keyword evidence="3" id="KW-1003">Cell membrane</keyword>
<feature type="transmembrane region" description="Helical" evidence="8">
    <location>
        <begin position="314"/>
        <end position="334"/>
    </location>
</feature>
<dbReference type="Gene3D" id="1.20.1250.20">
    <property type="entry name" value="MFS general substrate transporter like domains"/>
    <property type="match status" value="2"/>
</dbReference>
<proteinExistence type="predicted"/>
<dbReference type="PROSITE" id="PS50850">
    <property type="entry name" value="MFS"/>
    <property type="match status" value="1"/>
</dbReference>
<evidence type="ECO:0000256" key="2">
    <source>
        <dbReference type="ARBA" id="ARBA00022448"/>
    </source>
</evidence>
<feature type="transmembrane region" description="Helical" evidence="8">
    <location>
        <begin position="460"/>
        <end position="483"/>
    </location>
</feature>
<dbReference type="CDD" id="cd17369">
    <property type="entry name" value="MFS_ShiA_like"/>
    <property type="match status" value="1"/>
</dbReference>
<feature type="transmembrane region" description="Helical" evidence="8">
    <location>
        <begin position="504"/>
        <end position="524"/>
    </location>
</feature>
<evidence type="ECO:0000313" key="10">
    <source>
        <dbReference type="EMBL" id="KAA9163246.1"/>
    </source>
</evidence>
<dbReference type="InterPro" id="IPR020846">
    <property type="entry name" value="MFS_dom"/>
</dbReference>
<sequence>MGQRAAPEKEVRTLYMIGDARKRGHERFPSVVRALYIELRTGRTSGREAMPWTGPRQGSSGVVLLRPADRTTCSQGATARTGSSRAGNRRSAVIPAPQGFPSSGRPRREVVLPSVNEEQMSIQGRISPAATTTATPRRGRILVASVAAQSIEFYDFLIYGTAASLILNSHFFPSADPVAGVLASFATFAVGFAGRPAGAAIFGHFGDKVGRKPALLAALILMAVSSTLIGLLPTFATLGVAAPILLVFLRVLQGVAVGGQWGGSTLLSLEHAPANRRGLFGAIPQLGVFVGMISGTLVFLLMTTVTTAEQFSSWGWRVPFLLTIVMFPLAYYIHRYIEETPEFRRAEAVAKEGTKKRSSVTTVLRHPKQVLLVAFTYVSATISFYVIVTGMLDYATRDLHIPKSTVLTAVMLSMIAWAISTLVFAWLSDIVGRRAIFAAGVVFSGAWSFALFPLVETRSFPLILLAAAVGQIGVGAMFGPGTAMFNEMFPSGTRYSGASMGYQFANVLGGGLAPFIMVALLAGTHMTASVSIYVAAASLVSVIAVSFIRVPKPEVAVTTTESAG</sequence>
<dbReference type="InterPro" id="IPR005828">
    <property type="entry name" value="MFS_sugar_transport-like"/>
</dbReference>
<keyword evidence="2" id="KW-0813">Transport</keyword>
<comment type="caution">
    <text evidence="10">The sequence shown here is derived from an EMBL/GenBank/DDBJ whole genome shotgun (WGS) entry which is preliminary data.</text>
</comment>
<feature type="transmembrane region" description="Helical" evidence="8">
    <location>
        <begin position="178"/>
        <end position="202"/>
    </location>
</feature>
<keyword evidence="4 8" id="KW-0812">Transmembrane</keyword>
<comment type="subcellular location">
    <subcellularLocation>
        <location evidence="1">Cell membrane</location>
        <topology evidence="1">Multi-pass membrane protein</topology>
    </subcellularLocation>
</comment>
<feature type="transmembrane region" description="Helical" evidence="8">
    <location>
        <begin position="214"/>
        <end position="232"/>
    </location>
</feature>
<feature type="transmembrane region" description="Helical" evidence="8">
    <location>
        <begin position="370"/>
        <end position="392"/>
    </location>
</feature>
<keyword evidence="6 8" id="KW-0472">Membrane</keyword>
<dbReference type="SUPFAM" id="SSF103473">
    <property type="entry name" value="MFS general substrate transporter"/>
    <property type="match status" value="1"/>
</dbReference>
<dbReference type="GO" id="GO:0005886">
    <property type="term" value="C:plasma membrane"/>
    <property type="evidence" value="ECO:0007669"/>
    <property type="project" value="UniProtKB-SubCell"/>
</dbReference>
<feature type="domain" description="Major facilitator superfamily (MFS) profile" evidence="9">
    <location>
        <begin position="141"/>
        <end position="553"/>
    </location>
</feature>
<feature type="transmembrane region" description="Helical" evidence="8">
    <location>
        <begin position="404"/>
        <end position="428"/>
    </location>
</feature>
<protein>
    <submittedName>
        <fullName evidence="10">MHS family MFS transporter</fullName>
    </submittedName>
</protein>
<feature type="compositionally biased region" description="Polar residues" evidence="7">
    <location>
        <begin position="72"/>
        <end position="86"/>
    </location>
</feature>
<evidence type="ECO:0000256" key="7">
    <source>
        <dbReference type="SAM" id="MobiDB-lite"/>
    </source>
</evidence>
<dbReference type="GO" id="GO:0022857">
    <property type="term" value="F:transmembrane transporter activity"/>
    <property type="evidence" value="ECO:0007669"/>
    <property type="project" value="InterPro"/>
</dbReference>
<dbReference type="PROSITE" id="PS00217">
    <property type="entry name" value="SUGAR_TRANSPORT_2"/>
    <property type="match status" value="1"/>
</dbReference>
<dbReference type="Pfam" id="PF00083">
    <property type="entry name" value="Sugar_tr"/>
    <property type="match status" value="1"/>
</dbReference>
<evidence type="ECO:0000256" key="3">
    <source>
        <dbReference type="ARBA" id="ARBA00022475"/>
    </source>
</evidence>
<feature type="transmembrane region" description="Helical" evidence="8">
    <location>
        <begin position="279"/>
        <end position="302"/>
    </location>
</feature>
<dbReference type="OrthoDB" id="8953821at2"/>
<accession>A0A5N0VA64</accession>
<evidence type="ECO:0000256" key="5">
    <source>
        <dbReference type="ARBA" id="ARBA00022989"/>
    </source>
</evidence>
<feature type="region of interest" description="Disordered" evidence="7">
    <location>
        <begin position="72"/>
        <end position="107"/>
    </location>
</feature>
<evidence type="ECO:0000256" key="6">
    <source>
        <dbReference type="ARBA" id="ARBA00023136"/>
    </source>
</evidence>
<dbReference type="Pfam" id="PF07690">
    <property type="entry name" value="MFS_1"/>
    <property type="match status" value="1"/>
</dbReference>
<evidence type="ECO:0000259" key="9">
    <source>
        <dbReference type="PROSITE" id="PS50850"/>
    </source>
</evidence>